<sequence length="125" mass="13896">MRASRPKTHFGALLLTQPPSPFLPPLPYRTRGRDFSFHAHRASDLLCCGSGFATVNFSERERGLREKESPHTCAADRRTDWPDCFLNQISGGLSAQDWSGNEHSISGGIIVQDHGYRKIMVPQGS</sequence>
<organism evidence="1 2">
    <name type="scientific">Caerostris darwini</name>
    <dbReference type="NCBI Taxonomy" id="1538125"/>
    <lineage>
        <taxon>Eukaryota</taxon>
        <taxon>Metazoa</taxon>
        <taxon>Ecdysozoa</taxon>
        <taxon>Arthropoda</taxon>
        <taxon>Chelicerata</taxon>
        <taxon>Arachnida</taxon>
        <taxon>Araneae</taxon>
        <taxon>Araneomorphae</taxon>
        <taxon>Entelegynae</taxon>
        <taxon>Araneoidea</taxon>
        <taxon>Araneidae</taxon>
        <taxon>Caerostris</taxon>
    </lineage>
</organism>
<proteinExistence type="predicted"/>
<comment type="caution">
    <text evidence="1">The sequence shown here is derived from an EMBL/GenBank/DDBJ whole genome shotgun (WGS) entry which is preliminary data.</text>
</comment>
<dbReference type="Proteomes" id="UP001054837">
    <property type="component" value="Unassembled WGS sequence"/>
</dbReference>
<name>A0AAV4WZ75_9ARAC</name>
<reference evidence="1 2" key="1">
    <citation type="submission" date="2021-06" db="EMBL/GenBank/DDBJ databases">
        <title>Caerostris darwini draft genome.</title>
        <authorList>
            <person name="Kono N."/>
            <person name="Arakawa K."/>
        </authorList>
    </citation>
    <scope>NUCLEOTIDE SEQUENCE [LARGE SCALE GENOMIC DNA]</scope>
</reference>
<accession>A0AAV4WZ75</accession>
<dbReference type="AlphaFoldDB" id="A0AAV4WZ75"/>
<protein>
    <submittedName>
        <fullName evidence="1">Uncharacterized protein</fullName>
    </submittedName>
</protein>
<keyword evidence="2" id="KW-1185">Reference proteome</keyword>
<dbReference type="EMBL" id="BPLQ01015303">
    <property type="protein sequence ID" value="GIY87136.1"/>
    <property type="molecule type" value="Genomic_DNA"/>
</dbReference>
<evidence type="ECO:0000313" key="2">
    <source>
        <dbReference type="Proteomes" id="UP001054837"/>
    </source>
</evidence>
<gene>
    <name evidence="1" type="ORF">CDAR_205791</name>
</gene>
<evidence type="ECO:0000313" key="1">
    <source>
        <dbReference type="EMBL" id="GIY87136.1"/>
    </source>
</evidence>